<accession>A0A4W5NLI4</accession>
<dbReference type="GeneTree" id="ENSGT00940000175830"/>
<evidence type="ECO:0000313" key="2">
    <source>
        <dbReference type="Proteomes" id="UP000314982"/>
    </source>
</evidence>
<evidence type="ECO:0000313" key="1">
    <source>
        <dbReference type="Ensembl" id="ENSHHUP00000052896.1"/>
    </source>
</evidence>
<dbReference type="Ensembl" id="ENSHHUT00000054747.1">
    <property type="protein sequence ID" value="ENSHHUP00000052896.1"/>
    <property type="gene ID" value="ENSHHUG00000031780.1"/>
</dbReference>
<keyword evidence="2" id="KW-1185">Reference proteome</keyword>
<dbReference type="Proteomes" id="UP000314982">
    <property type="component" value="Unassembled WGS sequence"/>
</dbReference>
<reference evidence="1" key="2">
    <citation type="submission" date="2025-08" db="UniProtKB">
        <authorList>
            <consortium name="Ensembl"/>
        </authorList>
    </citation>
    <scope>IDENTIFICATION</scope>
</reference>
<name>A0A4W5NLI4_9TELE</name>
<proteinExistence type="predicted"/>
<reference evidence="2" key="1">
    <citation type="submission" date="2018-06" db="EMBL/GenBank/DDBJ databases">
        <title>Genome assembly of Danube salmon.</title>
        <authorList>
            <person name="Macqueen D.J."/>
            <person name="Gundappa M.K."/>
        </authorList>
    </citation>
    <scope>NUCLEOTIDE SEQUENCE [LARGE SCALE GENOMIC DNA]</scope>
</reference>
<protein>
    <submittedName>
        <fullName evidence="1">Uncharacterized protein</fullName>
    </submittedName>
</protein>
<sequence length="192" mass="22544">MHKIAYYKIIILKYRFRERWKEKVKANDFEKQVQGIIEGEHVALLSYTDYPKRVNQQLRDSEESNTMAAQLQKPEKRYDPGDTTLKFVKRPDDITGDDYPEILKAEMSCGHSVTPESLTEWCRMLLNQKKFKFTCPATDKNGEECGVEWLYQEVRKKALLTSEEIHEFEETLAYLFSSQNSSEYKPVSVNLL</sequence>
<reference evidence="1" key="3">
    <citation type="submission" date="2025-09" db="UniProtKB">
        <authorList>
            <consortium name="Ensembl"/>
        </authorList>
    </citation>
    <scope>IDENTIFICATION</scope>
</reference>
<dbReference type="STRING" id="62062.ENSHHUP00000052896"/>
<dbReference type="AlphaFoldDB" id="A0A4W5NLI4"/>
<organism evidence="1 2">
    <name type="scientific">Hucho hucho</name>
    <name type="common">huchen</name>
    <dbReference type="NCBI Taxonomy" id="62062"/>
    <lineage>
        <taxon>Eukaryota</taxon>
        <taxon>Metazoa</taxon>
        <taxon>Chordata</taxon>
        <taxon>Craniata</taxon>
        <taxon>Vertebrata</taxon>
        <taxon>Euteleostomi</taxon>
        <taxon>Actinopterygii</taxon>
        <taxon>Neopterygii</taxon>
        <taxon>Teleostei</taxon>
        <taxon>Protacanthopterygii</taxon>
        <taxon>Salmoniformes</taxon>
        <taxon>Salmonidae</taxon>
        <taxon>Salmoninae</taxon>
        <taxon>Hucho</taxon>
    </lineage>
</organism>